<feature type="region of interest" description="Disordered" evidence="6">
    <location>
        <begin position="490"/>
        <end position="509"/>
    </location>
</feature>
<name>A0A9W8DTC7_9FUNG</name>
<evidence type="ECO:0000256" key="5">
    <source>
        <dbReference type="ARBA" id="ARBA00023242"/>
    </source>
</evidence>
<dbReference type="EMBL" id="JANBPU010000083">
    <property type="protein sequence ID" value="KAJ1917020.1"/>
    <property type="molecule type" value="Genomic_DNA"/>
</dbReference>
<protein>
    <recommendedName>
        <fullName evidence="7">MADS-box domain-containing protein</fullName>
    </recommendedName>
</protein>
<keyword evidence="5" id="KW-0539">Nucleus</keyword>
<evidence type="ECO:0000259" key="7">
    <source>
        <dbReference type="PROSITE" id="PS50066"/>
    </source>
</evidence>
<sequence>MGRKRINVREIENSRQKTVTFSRRRAGLIKKAHELSVLCGVKVGLIIFDTKNASHYASEETPDDLFYRYLNKQFHTNESRKRKDRDADSSDESTGTYGFDDHGSFIKRKLAVVNEYKVSPGDKEEDGLHISYTKQYHNPMYKLDDDQPMLIDKDLQHIKQRPILPSKGLSSGLVGYNTQPHPHQHQHQSLLGHQIAGFSPDIGSVYGMPGMQQPQPQRQQHQQRQFDINNSLALLNHNNNLPGGLNMNTRQCNTIPWLLSQQHQGRHETMSLGMNDTTTAEQDDEDLASYKRFRSLSDSTLQRYHGNVFHHQLVNPLRHQRQQAQAQPQASVTSSTAAATTAVTAYPNVTDVGAAANIVGERGTMQMFDPSKVGHQHSMTGIKSGFHDYSRIPTAFRSYSHPTPTSIINTSPSEGTSSGNSNRSSSSTSSTSSSNGGSAGGDCSSGDAKSSNSCDSIDLKSFLTDSSNLSPPTSSSIKSCIETARTVTTTTAAEGPMATGSESIHSSGSLNSTAFDENYWLSSINSATNIANTNTQNYSNLPPYINQLVENVGSMPTAGAASMGDCSKLASAFNLITNSSSIE</sequence>
<comment type="caution">
    <text evidence="8">The sequence shown here is derived from an EMBL/GenBank/DDBJ whole genome shotgun (WGS) entry which is preliminary data.</text>
</comment>
<keyword evidence="9" id="KW-1185">Reference proteome</keyword>
<feature type="compositionally biased region" description="Low complexity" evidence="6">
    <location>
        <begin position="413"/>
        <end position="450"/>
    </location>
</feature>
<dbReference type="GO" id="GO:0045944">
    <property type="term" value="P:positive regulation of transcription by RNA polymerase II"/>
    <property type="evidence" value="ECO:0007669"/>
    <property type="project" value="UniProtKB-ARBA"/>
</dbReference>
<evidence type="ECO:0000256" key="2">
    <source>
        <dbReference type="ARBA" id="ARBA00023015"/>
    </source>
</evidence>
<dbReference type="InterPro" id="IPR050142">
    <property type="entry name" value="MADS-box/MEF2_TF"/>
</dbReference>
<keyword evidence="3" id="KW-0238">DNA-binding</keyword>
<evidence type="ECO:0000256" key="6">
    <source>
        <dbReference type="SAM" id="MobiDB-lite"/>
    </source>
</evidence>
<dbReference type="AlphaFoldDB" id="A0A9W8DTC7"/>
<keyword evidence="4" id="KW-0804">Transcription</keyword>
<dbReference type="Gene3D" id="3.40.1810.10">
    <property type="entry name" value="Transcription factor, MADS-box"/>
    <property type="match status" value="1"/>
</dbReference>
<dbReference type="GO" id="GO:0003677">
    <property type="term" value="F:DNA binding"/>
    <property type="evidence" value="ECO:0007669"/>
    <property type="project" value="UniProtKB-KW"/>
</dbReference>
<evidence type="ECO:0000256" key="4">
    <source>
        <dbReference type="ARBA" id="ARBA00023163"/>
    </source>
</evidence>
<reference evidence="8" key="1">
    <citation type="submission" date="2022-07" db="EMBL/GenBank/DDBJ databases">
        <title>Phylogenomic reconstructions and comparative analyses of Kickxellomycotina fungi.</title>
        <authorList>
            <person name="Reynolds N.K."/>
            <person name="Stajich J.E."/>
            <person name="Barry K."/>
            <person name="Grigoriev I.V."/>
            <person name="Crous P."/>
            <person name="Smith M.E."/>
        </authorList>
    </citation>
    <scope>NUCLEOTIDE SEQUENCE</scope>
    <source>
        <strain evidence="8">NBRC 100468</strain>
    </source>
</reference>
<evidence type="ECO:0000313" key="8">
    <source>
        <dbReference type="EMBL" id="KAJ1917020.1"/>
    </source>
</evidence>
<evidence type="ECO:0000313" key="9">
    <source>
        <dbReference type="Proteomes" id="UP001150538"/>
    </source>
</evidence>
<proteinExistence type="predicted"/>
<feature type="compositionally biased region" description="Polar residues" evidence="6">
    <location>
        <begin position="500"/>
        <end position="509"/>
    </location>
</feature>
<dbReference type="InterPro" id="IPR002100">
    <property type="entry name" value="TF_MADSbox"/>
</dbReference>
<comment type="subcellular location">
    <subcellularLocation>
        <location evidence="1">Nucleus</location>
    </subcellularLocation>
</comment>
<feature type="compositionally biased region" description="Polar residues" evidence="6">
    <location>
        <begin position="400"/>
        <end position="412"/>
    </location>
</feature>
<dbReference type="InterPro" id="IPR036879">
    <property type="entry name" value="TF_MADSbox_sf"/>
</dbReference>
<dbReference type="Pfam" id="PF00319">
    <property type="entry name" value="SRF-TF"/>
    <property type="match status" value="1"/>
</dbReference>
<gene>
    <name evidence="8" type="ORF">H4219_003429</name>
</gene>
<dbReference type="SMART" id="SM00432">
    <property type="entry name" value="MADS"/>
    <property type="match status" value="1"/>
</dbReference>
<dbReference type="Proteomes" id="UP001150538">
    <property type="component" value="Unassembled WGS sequence"/>
</dbReference>
<dbReference type="PROSITE" id="PS50066">
    <property type="entry name" value="MADS_BOX_2"/>
    <property type="match status" value="1"/>
</dbReference>
<dbReference type="SUPFAM" id="SSF55455">
    <property type="entry name" value="SRF-like"/>
    <property type="match status" value="1"/>
</dbReference>
<feature type="region of interest" description="Disordered" evidence="6">
    <location>
        <begin position="397"/>
        <end position="450"/>
    </location>
</feature>
<evidence type="ECO:0000256" key="1">
    <source>
        <dbReference type="ARBA" id="ARBA00004123"/>
    </source>
</evidence>
<organism evidence="8 9">
    <name type="scientific">Mycoemilia scoparia</name>
    <dbReference type="NCBI Taxonomy" id="417184"/>
    <lineage>
        <taxon>Eukaryota</taxon>
        <taxon>Fungi</taxon>
        <taxon>Fungi incertae sedis</taxon>
        <taxon>Zoopagomycota</taxon>
        <taxon>Kickxellomycotina</taxon>
        <taxon>Kickxellomycetes</taxon>
        <taxon>Kickxellales</taxon>
        <taxon>Kickxellaceae</taxon>
        <taxon>Mycoemilia</taxon>
    </lineage>
</organism>
<dbReference type="PRINTS" id="PR00404">
    <property type="entry name" value="MADSDOMAIN"/>
</dbReference>
<keyword evidence="2" id="KW-0805">Transcription regulation</keyword>
<dbReference type="GO" id="GO:0046983">
    <property type="term" value="F:protein dimerization activity"/>
    <property type="evidence" value="ECO:0007669"/>
    <property type="project" value="InterPro"/>
</dbReference>
<accession>A0A9W8DTC7</accession>
<feature type="domain" description="MADS-box" evidence="7">
    <location>
        <begin position="1"/>
        <end position="61"/>
    </location>
</feature>
<evidence type="ECO:0000256" key="3">
    <source>
        <dbReference type="ARBA" id="ARBA00023125"/>
    </source>
</evidence>
<dbReference type="OrthoDB" id="1898716at2759"/>
<dbReference type="PANTHER" id="PTHR48019">
    <property type="entry name" value="SERUM RESPONSE FACTOR HOMOLOG"/>
    <property type="match status" value="1"/>
</dbReference>
<dbReference type="GO" id="GO:0005634">
    <property type="term" value="C:nucleus"/>
    <property type="evidence" value="ECO:0007669"/>
    <property type="project" value="UniProtKB-SubCell"/>
</dbReference>